<evidence type="ECO:0000256" key="3">
    <source>
        <dbReference type="ARBA" id="ARBA00022679"/>
    </source>
</evidence>
<evidence type="ECO:0000256" key="1">
    <source>
        <dbReference type="ARBA" id="ARBA00022485"/>
    </source>
</evidence>
<dbReference type="SUPFAM" id="SSF53335">
    <property type="entry name" value="S-adenosyl-L-methionine-dependent methyltransferases"/>
    <property type="match status" value="1"/>
</dbReference>
<dbReference type="EC" id="2.1.1.190" evidence="9"/>
<dbReference type="PROSITE" id="PS50926">
    <property type="entry name" value="TRAM"/>
    <property type="match status" value="1"/>
</dbReference>
<keyword evidence="3 6" id="KW-0808">Transferase</keyword>
<feature type="domain" description="TRAM" evidence="8">
    <location>
        <begin position="6"/>
        <end position="64"/>
    </location>
</feature>
<dbReference type="FunFam" id="3.40.50.150:FF:000009">
    <property type="entry name" value="23S rRNA (Uracil(1939)-C(5))-methyltransferase RlmD"/>
    <property type="match status" value="1"/>
</dbReference>
<keyword evidence="1" id="KW-0479">Metal-binding</keyword>
<dbReference type="PANTHER" id="PTHR11061:SF30">
    <property type="entry name" value="TRNA (URACIL(54)-C(5))-METHYLTRANSFERASE"/>
    <property type="match status" value="1"/>
</dbReference>
<dbReference type="FunFam" id="2.40.50.140:FF:000097">
    <property type="entry name" value="23S rRNA (uracil(1939)-C(5))-methyltransferase RlmD"/>
    <property type="match status" value="1"/>
</dbReference>
<proteinExistence type="inferred from homology"/>
<comment type="similarity">
    <text evidence="6">Belongs to the class I-like SAM-binding methyltransferase superfamily. RNA M5U methyltransferase family.</text>
</comment>
<evidence type="ECO:0000313" key="9">
    <source>
        <dbReference type="EMBL" id="MXQ53957.1"/>
    </source>
</evidence>
<feature type="active site" description="Nucleophile" evidence="6">
    <location>
        <position position="413"/>
    </location>
</feature>
<dbReference type="Pfam" id="PF01938">
    <property type="entry name" value="TRAM"/>
    <property type="match status" value="1"/>
</dbReference>
<dbReference type="Pfam" id="PF05958">
    <property type="entry name" value="tRNA_U5-meth_tr"/>
    <property type="match status" value="1"/>
</dbReference>
<evidence type="ECO:0000256" key="7">
    <source>
        <dbReference type="PROSITE-ProRule" id="PRU10015"/>
    </source>
</evidence>
<dbReference type="PROSITE" id="PS01231">
    <property type="entry name" value="TRMA_2"/>
    <property type="match status" value="1"/>
</dbReference>
<feature type="binding site" evidence="6">
    <location>
        <position position="386"/>
    </location>
    <ligand>
        <name>S-adenosyl-L-methionine</name>
        <dbReference type="ChEBI" id="CHEBI:59789"/>
    </ligand>
</feature>
<protein>
    <submittedName>
        <fullName evidence="9">23S rRNA (Uracil(1939)-C(5))-methyltransferase RlmD</fullName>
        <ecNumber evidence="9">2.1.1.190</ecNumber>
    </submittedName>
</protein>
<evidence type="ECO:0000256" key="5">
    <source>
        <dbReference type="ARBA" id="ARBA00023014"/>
    </source>
</evidence>
<keyword evidence="10" id="KW-1185">Reference proteome</keyword>
<dbReference type="InterPro" id="IPR030391">
    <property type="entry name" value="MeTrfase_TrmA_CS"/>
</dbReference>
<dbReference type="InterPro" id="IPR002792">
    <property type="entry name" value="TRAM_dom"/>
</dbReference>
<keyword evidence="4 6" id="KW-0949">S-adenosyl-L-methionine</keyword>
<dbReference type="InterPro" id="IPR012340">
    <property type="entry name" value="NA-bd_OB-fold"/>
</dbReference>
<comment type="caution">
    <text evidence="9">The sequence shown here is derived from an EMBL/GenBank/DDBJ whole genome shotgun (WGS) entry which is preliminary data.</text>
</comment>
<dbReference type="SUPFAM" id="SSF50249">
    <property type="entry name" value="Nucleic acid-binding proteins"/>
    <property type="match status" value="1"/>
</dbReference>
<organism evidence="9 10">
    <name type="scientific">Shimazuella alba</name>
    <dbReference type="NCBI Taxonomy" id="2690964"/>
    <lineage>
        <taxon>Bacteria</taxon>
        <taxon>Bacillati</taxon>
        <taxon>Bacillota</taxon>
        <taxon>Bacilli</taxon>
        <taxon>Bacillales</taxon>
        <taxon>Thermoactinomycetaceae</taxon>
        <taxon>Shimazuella</taxon>
    </lineage>
</organism>
<dbReference type="Gene3D" id="2.40.50.140">
    <property type="entry name" value="Nucleic acid-binding proteins"/>
    <property type="match status" value="1"/>
</dbReference>
<dbReference type="CDD" id="cd02440">
    <property type="entry name" value="AdoMet_MTases"/>
    <property type="match status" value="1"/>
</dbReference>
<gene>
    <name evidence="9" type="primary">rlmD</name>
    <name evidence="9" type="ORF">GSM42_09550</name>
</gene>
<dbReference type="Proteomes" id="UP000430692">
    <property type="component" value="Unassembled WGS sequence"/>
</dbReference>
<reference evidence="9 10" key="1">
    <citation type="submission" date="2019-12" db="EMBL/GenBank/DDBJ databases">
        <title>Whole-genome analyses of novel actinobacteria.</title>
        <authorList>
            <person name="Sahin N."/>
            <person name="Saygin H."/>
        </authorList>
    </citation>
    <scope>NUCLEOTIDE SEQUENCE [LARGE SCALE GENOMIC DNA]</scope>
    <source>
        <strain evidence="9 10">KC615</strain>
    </source>
</reference>
<dbReference type="Gene3D" id="3.40.50.150">
    <property type="entry name" value="Vaccinia Virus protein VP39"/>
    <property type="match status" value="1"/>
</dbReference>
<evidence type="ECO:0000256" key="2">
    <source>
        <dbReference type="ARBA" id="ARBA00022603"/>
    </source>
</evidence>
<dbReference type="GO" id="GO:0070041">
    <property type="term" value="F:rRNA (uridine-C5-)-methyltransferase activity"/>
    <property type="evidence" value="ECO:0007669"/>
    <property type="project" value="TreeGrafter"/>
</dbReference>
<dbReference type="PANTHER" id="PTHR11061">
    <property type="entry name" value="RNA M5U METHYLTRANSFERASE"/>
    <property type="match status" value="1"/>
</dbReference>
<dbReference type="NCBIfam" id="TIGR00479">
    <property type="entry name" value="rumA"/>
    <property type="match status" value="1"/>
</dbReference>
<dbReference type="EMBL" id="WUUL01000005">
    <property type="protein sequence ID" value="MXQ53957.1"/>
    <property type="molecule type" value="Genomic_DNA"/>
</dbReference>
<dbReference type="InterPro" id="IPR030390">
    <property type="entry name" value="MeTrfase_TrmA_AS"/>
</dbReference>
<dbReference type="InterPro" id="IPR010280">
    <property type="entry name" value="U5_MeTrfase_fam"/>
</dbReference>
<evidence type="ECO:0000256" key="4">
    <source>
        <dbReference type="ARBA" id="ARBA00022691"/>
    </source>
</evidence>
<dbReference type="RefSeq" id="WP_160801311.1">
    <property type="nucleotide sequence ID" value="NZ_WUUL01000005.1"/>
</dbReference>
<feature type="binding site" evidence="6">
    <location>
        <position position="338"/>
    </location>
    <ligand>
        <name>S-adenosyl-L-methionine</name>
        <dbReference type="ChEBI" id="CHEBI:59789"/>
    </ligand>
</feature>
<dbReference type="PROSITE" id="PS01230">
    <property type="entry name" value="TRMA_1"/>
    <property type="match status" value="1"/>
</dbReference>
<feature type="binding site" evidence="6">
    <location>
        <position position="288"/>
    </location>
    <ligand>
        <name>S-adenosyl-L-methionine</name>
        <dbReference type="ChEBI" id="CHEBI:59789"/>
    </ligand>
</feature>
<dbReference type="PROSITE" id="PS51687">
    <property type="entry name" value="SAM_MT_RNA_M5U"/>
    <property type="match status" value="1"/>
</dbReference>
<accession>A0A6I4VQM9</accession>
<evidence type="ECO:0000256" key="6">
    <source>
        <dbReference type="PROSITE-ProRule" id="PRU01024"/>
    </source>
</evidence>
<keyword evidence="1" id="KW-0408">Iron</keyword>
<name>A0A6I4VQM9_9BACL</name>
<dbReference type="InterPro" id="IPR029063">
    <property type="entry name" value="SAM-dependent_MTases_sf"/>
</dbReference>
<keyword evidence="5" id="KW-0411">Iron-sulfur</keyword>
<keyword evidence="1" id="KW-0004">4Fe-4S</keyword>
<keyword evidence="2 6" id="KW-0489">Methyltransferase</keyword>
<dbReference type="FunFam" id="2.40.50.1070:FF:000003">
    <property type="entry name" value="23S rRNA (Uracil-5-)-methyltransferase RumA"/>
    <property type="match status" value="1"/>
</dbReference>
<dbReference type="Gene3D" id="2.40.50.1070">
    <property type="match status" value="1"/>
</dbReference>
<feature type="active site" evidence="7">
    <location>
        <position position="413"/>
    </location>
</feature>
<evidence type="ECO:0000259" key="8">
    <source>
        <dbReference type="PROSITE" id="PS50926"/>
    </source>
</evidence>
<dbReference type="GO" id="GO:0051539">
    <property type="term" value="F:4 iron, 4 sulfur cluster binding"/>
    <property type="evidence" value="ECO:0007669"/>
    <property type="project" value="UniProtKB-KW"/>
</dbReference>
<dbReference type="GO" id="GO:0070475">
    <property type="term" value="P:rRNA base methylation"/>
    <property type="evidence" value="ECO:0007669"/>
    <property type="project" value="TreeGrafter"/>
</dbReference>
<sequence>MKQKPPVQKGQIIECMIHGFGHSGTGVGRYDGFAIFIGGALPGEKVKVRVTKVKKTFAEGELLQVLEAHPERIDPVCPHFESCGGCQLQHISYGEELKLKQQQVEDQLQRIGLFSDVIIHPVKGMENPWSYRNKVQIPFATLEGKVVAGFYQLGTHQVVDMETCFIQNELQTELTKKIKQLVEKLQIPIYNETTHKGILRHVLLRQGVHTNELMVVFVTNGEKIASEQDVIKEIRRSFPIVTSIQQNINTNRTNVILGRENRLLWGMPVIYDTIGEIQFAISPHSFFQVNPTQTKVLYEQAKKYANLTGEEIVIDAYCGIGSISLYLADRAKKVYGMEIVPAAIEDAKQNAVLNKIKNVTFELGKAEEILPKWQEEGMHADVLVVDPPRKGCDVAFLDAATKIQPKRIVYVSCNPATFARDAKYLSEHGYHLQEVQPVDMFPQTSHVELVGLFTLQV</sequence>
<feature type="binding site" evidence="6">
    <location>
        <position position="317"/>
    </location>
    <ligand>
        <name>S-adenosyl-L-methionine</name>
        <dbReference type="ChEBI" id="CHEBI:59789"/>
    </ligand>
</feature>
<evidence type="ECO:0000313" key="10">
    <source>
        <dbReference type="Proteomes" id="UP000430692"/>
    </source>
</evidence>
<dbReference type="AlphaFoldDB" id="A0A6I4VQM9"/>